<protein>
    <submittedName>
        <fullName evidence="2">Uncharacterized protein</fullName>
    </submittedName>
</protein>
<organism evidence="2 3">
    <name type="scientific">Paractinoplanes toevensis</name>
    <dbReference type="NCBI Taxonomy" id="571911"/>
    <lineage>
        <taxon>Bacteria</taxon>
        <taxon>Bacillati</taxon>
        <taxon>Actinomycetota</taxon>
        <taxon>Actinomycetes</taxon>
        <taxon>Micromonosporales</taxon>
        <taxon>Micromonosporaceae</taxon>
        <taxon>Paractinoplanes</taxon>
    </lineage>
</organism>
<feature type="transmembrane region" description="Helical" evidence="1">
    <location>
        <begin position="59"/>
        <end position="82"/>
    </location>
</feature>
<evidence type="ECO:0000313" key="3">
    <source>
        <dbReference type="Proteomes" id="UP000677082"/>
    </source>
</evidence>
<comment type="caution">
    <text evidence="2">The sequence shown here is derived from an EMBL/GenBank/DDBJ whole genome shotgun (WGS) entry which is preliminary data.</text>
</comment>
<evidence type="ECO:0000313" key="2">
    <source>
        <dbReference type="EMBL" id="GIM94757.1"/>
    </source>
</evidence>
<feature type="transmembrane region" description="Helical" evidence="1">
    <location>
        <begin position="299"/>
        <end position="317"/>
    </location>
</feature>
<name>A0A919W3H3_9ACTN</name>
<feature type="transmembrane region" description="Helical" evidence="1">
    <location>
        <begin position="227"/>
        <end position="251"/>
    </location>
</feature>
<accession>A0A919W3H3</accession>
<keyword evidence="3" id="KW-1185">Reference proteome</keyword>
<dbReference type="Proteomes" id="UP000677082">
    <property type="component" value="Unassembled WGS sequence"/>
</dbReference>
<dbReference type="EMBL" id="BOQN01000085">
    <property type="protein sequence ID" value="GIM94757.1"/>
    <property type="molecule type" value="Genomic_DNA"/>
</dbReference>
<sequence>MRALLAAYPARLRRKHGAELLETMAEMAGPGGRATRAEKRQLVLDGVRERFRPPTRRPLAVAAAVLALLIGGAFGAAAGSWAGTWGYAELPDVSSALTQPGVMSATDHYLYADGTIPAGTDVQTEVELTSHRLAAEGWTTGPITAGDGTDGVLKNVHFAAENADVRLDVYAYPDAGGAPAISIAGWPRRPASYVPLTVAGALLGLLAGWLIGVALSHRIQAARRPRLSALLTATGLILVIPSAVGFLASLVRYLTIADPLGTGELVHAHGFAFGPTIDLLRALDLGEGWYLTPSDLQQLPLYGFALIAIAAILARPTREHRAVA</sequence>
<keyword evidence="1" id="KW-1133">Transmembrane helix</keyword>
<keyword evidence="1" id="KW-0472">Membrane</keyword>
<gene>
    <name evidence="2" type="ORF">Ato02nite_065500</name>
</gene>
<proteinExistence type="predicted"/>
<reference evidence="2 3" key="1">
    <citation type="submission" date="2021-03" db="EMBL/GenBank/DDBJ databases">
        <title>Whole genome shotgun sequence of Actinoplanes toevensis NBRC 105298.</title>
        <authorList>
            <person name="Komaki H."/>
            <person name="Tamura T."/>
        </authorList>
    </citation>
    <scope>NUCLEOTIDE SEQUENCE [LARGE SCALE GENOMIC DNA]</scope>
    <source>
        <strain evidence="2 3">NBRC 105298</strain>
    </source>
</reference>
<keyword evidence="1" id="KW-0812">Transmembrane</keyword>
<dbReference type="RefSeq" id="WP_213010521.1">
    <property type="nucleotide sequence ID" value="NZ_BOQN01000085.1"/>
</dbReference>
<evidence type="ECO:0000256" key="1">
    <source>
        <dbReference type="SAM" id="Phobius"/>
    </source>
</evidence>
<dbReference type="AlphaFoldDB" id="A0A919W3H3"/>
<feature type="transmembrane region" description="Helical" evidence="1">
    <location>
        <begin position="193"/>
        <end position="215"/>
    </location>
</feature>